<accession>A0A2W4CNV7</accession>
<dbReference type="Proteomes" id="UP000248925">
    <property type="component" value="Unassembled WGS sequence"/>
</dbReference>
<dbReference type="EMBL" id="PCDP01000034">
    <property type="protein sequence ID" value="PZM14359.1"/>
    <property type="molecule type" value="Genomic_DNA"/>
</dbReference>
<evidence type="ECO:0000313" key="1">
    <source>
        <dbReference type="EMBL" id="PZM14359.1"/>
    </source>
</evidence>
<comment type="caution">
    <text evidence="1">The sequence shown here is derived from an EMBL/GenBank/DDBJ whole genome shotgun (WGS) entry which is preliminary data.</text>
</comment>
<proteinExistence type="predicted"/>
<dbReference type="RefSeq" id="WP_111160335.1">
    <property type="nucleotide sequence ID" value="NZ_PCDP01000034.1"/>
</dbReference>
<reference evidence="1 2" key="1">
    <citation type="journal article" date="2018" name="Sci. Rep.">
        <title>Rhizobium tumorigenes sp. nov., a novel plant tumorigenic bacterium isolated from cane gall tumors on thornless blackberry.</title>
        <authorList>
            <person name="Kuzmanovi N."/>
            <person name="Smalla K."/>
            <person name="Gronow S."/>
            <person name="PuBawska J."/>
        </authorList>
    </citation>
    <scope>NUCLEOTIDE SEQUENCE [LARGE SCALE GENOMIC DNA]</scope>
    <source>
        <strain evidence="1 2">CCBAU 85046</strain>
    </source>
</reference>
<sequence>MTLKGIKYADLKTALIPDRQLKEMALVFDRNAIQNNWYGLPVFRKVIPLFDRNSTHSVMVGTKLWSGSES</sequence>
<evidence type="ECO:0000313" key="2">
    <source>
        <dbReference type="Proteomes" id="UP000248925"/>
    </source>
</evidence>
<protein>
    <submittedName>
        <fullName evidence="1">Uncharacterized protein</fullName>
    </submittedName>
</protein>
<gene>
    <name evidence="1" type="ORF">CPY51_11290</name>
</gene>
<dbReference type="OrthoDB" id="7800169at2"/>
<dbReference type="AlphaFoldDB" id="A0A2W4CNV7"/>
<name>A0A2W4CNV7_9HYPH</name>
<organism evidence="1 2">
    <name type="scientific">Rhizobium tubonense</name>
    <dbReference type="NCBI Taxonomy" id="484088"/>
    <lineage>
        <taxon>Bacteria</taxon>
        <taxon>Pseudomonadati</taxon>
        <taxon>Pseudomonadota</taxon>
        <taxon>Alphaproteobacteria</taxon>
        <taxon>Hyphomicrobiales</taxon>
        <taxon>Rhizobiaceae</taxon>
        <taxon>Rhizobium/Agrobacterium group</taxon>
        <taxon>Rhizobium</taxon>
    </lineage>
</organism>
<keyword evidence="2" id="KW-1185">Reference proteome</keyword>